<proteinExistence type="predicted"/>
<sequence length="63" mass="7586">MKLRSFLHRRHINEVPLLPTIETDDSSPLRNAFTLRSTRARREERLERLLTPFEPDILTHHRV</sequence>
<dbReference type="Proteomes" id="UP001601444">
    <property type="component" value="Unassembled WGS sequence"/>
</dbReference>
<organism evidence="1 2">
    <name type="scientific">Nocardia thailandica</name>
    <dbReference type="NCBI Taxonomy" id="257275"/>
    <lineage>
        <taxon>Bacteria</taxon>
        <taxon>Bacillati</taxon>
        <taxon>Actinomycetota</taxon>
        <taxon>Actinomycetes</taxon>
        <taxon>Mycobacteriales</taxon>
        <taxon>Nocardiaceae</taxon>
        <taxon>Nocardia</taxon>
    </lineage>
</organism>
<protein>
    <submittedName>
        <fullName evidence="1">Uncharacterized protein</fullName>
    </submittedName>
</protein>
<evidence type="ECO:0000313" key="2">
    <source>
        <dbReference type="Proteomes" id="UP001601444"/>
    </source>
</evidence>
<evidence type="ECO:0000313" key="1">
    <source>
        <dbReference type="EMBL" id="MFF0544643.1"/>
    </source>
</evidence>
<gene>
    <name evidence="1" type="ORF">ACFYTF_17585</name>
</gene>
<name>A0ABW6PQM6_9NOCA</name>
<accession>A0ABW6PQM6</accession>
<dbReference type="EMBL" id="JBIAMX010000010">
    <property type="protein sequence ID" value="MFF0544643.1"/>
    <property type="molecule type" value="Genomic_DNA"/>
</dbReference>
<keyword evidence="2" id="KW-1185">Reference proteome</keyword>
<dbReference type="RefSeq" id="WP_387701171.1">
    <property type="nucleotide sequence ID" value="NZ_JBIAMX010000010.1"/>
</dbReference>
<comment type="caution">
    <text evidence="1">The sequence shown here is derived from an EMBL/GenBank/DDBJ whole genome shotgun (WGS) entry which is preliminary data.</text>
</comment>
<reference evidence="1 2" key="1">
    <citation type="submission" date="2024-10" db="EMBL/GenBank/DDBJ databases">
        <title>The Natural Products Discovery Center: Release of the First 8490 Sequenced Strains for Exploring Actinobacteria Biosynthetic Diversity.</title>
        <authorList>
            <person name="Kalkreuter E."/>
            <person name="Kautsar S.A."/>
            <person name="Yang D."/>
            <person name="Bader C.D."/>
            <person name="Teijaro C.N."/>
            <person name="Fluegel L."/>
            <person name="Davis C.M."/>
            <person name="Simpson J.R."/>
            <person name="Lauterbach L."/>
            <person name="Steele A.D."/>
            <person name="Gui C."/>
            <person name="Meng S."/>
            <person name="Li G."/>
            <person name="Viehrig K."/>
            <person name="Ye F."/>
            <person name="Su P."/>
            <person name="Kiefer A.F."/>
            <person name="Nichols A."/>
            <person name="Cepeda A.J."/>
            <person name="Yan W."/>
            <person name="Fan B."/>
            <person name="Jiang Y."/>
            <person name="Adhikari A."/>
            <person name="Zheng C.-J."/>
            <person name="Schuster L."/>
            <person name="Cowan T.M."/>
            <person name="Smanski M.J."/>
            <person name="Chevrette M.G."/>
            <person name="De Carvalho L.P.S."/>
            <person name="Shen B."/>
        </authorList>
    </citation>
    <scope>NUCLEOTIDE SEQUENCE [LARGE SCALE GENOMIC DNA]</scope>
    <source>
        <strain evidence="1 2">NPDC004045</strain>
    </source>
</reference>